<dbReference type="Pfam" id="PF08379">
    <property type="entry name" value="Bact_transglu_N"/>
    <property type="match status" value="1"/>
</dbReference>
<dbReference type="OrthoDB" id="9804023at2"/>
<dbReference type="Gene3D" id="3.10.620.30">
    <property type="match status" value="1"/>
</dbReference>
<dbReference type="PANTHER" id="PTHR33490">
    <property type="entry name" value="BLR5614 PROTEIN-RELATED"/>
    <property type="match status" value="1"/>
</dbReference>
<dbReference type="RefSeq" id="WP_085894402.1">
    <property type="nucleotide sequence ID" value="NZ_FWFY01000001.1"/>
</dbReference>
<evidence type="ECO:0000313" key="4">
    <source>
        <dbReference type="Proteomes" id="UP000193495"/>
    </source>
</evidence>
<dbReference type="Proteomes" id="UP000193495">
    <property type="component" value="Unassembled WGS sequence"/>
</dbReference>
<evidence type="ECO:0000313" key="3">
    <source>
        <dbReference type="EMBL" id="SLN11683.1"/>
    </source>
</evidence>
<dbReference type="AlphaFoldDB" id="A0A1X6Y607"/>
<keyword evidence="5" id="KW-1185">Reference proteome</keyword>
<name>A0A1X6Y607_9RHOB</name>
<evidence type="ECO:0000313" key="5">
    <source>
        <dbReference type="Proteomes" id="UP000240624"/>
    </source>
</evidence>
<dbReference type="GO" id="GO:0008233">
    <property type="term" value="F:peptidase activity"/>
    <property type="evidence" value="ECO:0007669"/>
    <property type="project" value="UniProtKB-KW"/>
</dbReference>
<feature type="domain" description="Transglutaminase-like" evidence="1">
    <location>
        <begin position="158"/>
        <end position="222"/>
    </location>
</feature>
<dbReference type="Pfam" id="PF01841">
    <property type="entry name" value="Transglut_core"/>
    <property type="match status" value="1"/>
</dbReference>
<gene>
    <name evidence="2" type="ORF">CLV79_103392</name>
    <name evidence="3" type="ORF">LOS8367_00005</name>
</gene>
<protein>
    <submittedName>
        <fullName evidence="2">Transglutaminase-like putative cysteine protease</fullName>
    </submittedName>
    <submittedName>
        <fullName evidence="3">Transglutaminase-like superfamily protein</fullName>
    </submittedName>
</protein>
<keyword evidence="2" id="KW-0378">Hydrolase</keyword>
<dbReference type="InterPro" id="IPR013589">
    <property type="entry name" value="Bac_transglu_N"/>
</dbReference>
<sequence length="271" mass="29390">MRLSISHRTTYSFDAPVDYALQQLRLTPKPGGAQRVLRWSNTVTGGQKELSFEDQHANKVELVSVTPGAREISVLSEGELEIEDRAGVHGPHAGYMPLWLFERSTPLTRPGARCRKLVSGLRAGNAPLERLHTLSSAVADAVQYQTGSSNVATTAEDALEAGAGVCQDHAHVFITCARLMAIPARYVSGYLMMEGQVSQEATHAWAEAHVPDLGWVGFDVSNAISPDARYVRVATGLDYTEAAPVNGFRFGTAREELSVAIEVRQAETDSQ</sequence>
<proteinExistence type="predicted"/>
<evidence type="ECO:0000313" key="2">
    <source>
        <dbReference type="EMBL" id="PSK87341.1"/>
    </source>
</evidence>
<reference evidence="2 5" key="2">
    <citation type="submission" date="2018-03" db="EMBL/GenBank/DDBJ databases">
        <title>Genomic Encyclopedia of Archaeal and Bacterial Type Strains, Phase II (KMG-II): from individual species to whole genera.</title>
        <authorList>
            <person name="Goeker M."/>
        </authorList>
    </citation>
    <scope>NUCLEOTIDE SEQUENCE [LARGE SCALE GENOMIC DNA]</scope>
    <source>
        <strain evidence="2 5">DSM 29956</strain>
    </source>
</reference>
<dbReference type="SMART" id="SM00460">
    <property type="entry name" value="TGc"/>
    <property type="match status" value="1"/>
</dbReference>
<organism evidence="3 4">
    <name type="scientific">Limimaricola soesokkakensis</name>
    <dbReference type="NCBI Taxonomy" id="1343159"/>
    <lineage>
        <taxon>Bacteria</taxon>
        <taxon>Pseudomonadati</taxon>
        <taxon>Pseudomonadota</taxon>
        <taxon>Alphaproteobacteria</taxon>
        <taxon>Rhodobacterales</taxon>
        <taxon>Paracoccaceae</taxon>
        <taxon>Limimaricola</taxon>
    </lineage>
</organism>
<dbReference type="InterPro" id="IPR038765">
    <property type="entry name" value="Papain-like_cys_pep_sf"/>
</dbReference>
<evidence type="ECO:0000259" key="1">
    <source>
        <dbReference type="SMART" id="SM00460"/>
    </source>
</evidence>
<dbReference type="SUPFAM" id="SSF54001">
    <property type="entry name" value="Cysteine proteinases"/>
    <property type="match status" value="1"/>
</dbReference>
<dbReference type="EMBL" id="PYGB01000003">
    <property type="protein sequence ID" value="PSK87341.1"/>
    <property type="molecule type" value="Genomic_DNA"/>
</dbReference>
<accession>A0A1X6Y607</accession>
<dbReference type="GO" id="GO:0006508">
    <property type="term" value="P:proteolysis"/>
    <property type="evidence" value="ECO:0007669"/>
    <property type="project" value="UniProtKB-KW"/>
</dbReference>
<reference evidence="3 4" key="1">
    <citation type="submission" date="2017-03" db="EMBL/GenBank/DDBJ databases">
        <authorList>
            <person name="Afonso C.L."/>
            <person name="Miller P.J."/>
            <person name="Scott M.A."/>
            <person name="Spackman E."/>
            <person name="Goraichik I."/>
            <person name="Dimitrov K.M."/>
            <person name="Suarez D.L."/>
            <person name="Swayne D.E."/>
        </authorList>
    </citation>
    <scope>NUCLEOTIDE SEQUENCE [LARGE SCALE GENOMIC DNA]</scope>
    <source>
        <strain evidence="3 4">CECT 8367</strain>
    </source>
</reference>
<dbReference type="PANTHER" id="PTHR33490:SF6">
    <property type="entry name" value="SLL1049 PROTEIN"/>
    <property type="match status" value="1"/>
</dbReference>
<dbReference type="Proteomes" id="UP000240624">
    <property type="component" value="Unassembled WGS sequence"/>
</dbReference>
<dbReference type="InterPro" id="IPR002931">
    <property type="entry name" value="Transglutaminase-like"/>
</dbReference>
<dbReference type="EMBL" id="FWFY01000001">
    <property type="protein sequence ID" value="SLN11683.1"/>
    <property type="molecule type" value="Genomic_DNA"/>
</dbReference>
<keyword evidence="2" id="KW-0645">Protease</keyword>